<dbReference type="GO" id="GO:0016020">
    <property type="term" value="C:membrane"/>
    <property type="evidence" value="ECO:0007669"/>
    <property type="project" value="UniProtKB-SubCell"/>
</dbReference>
<dbReference type="PROSITE" id="PS50929">
    <property type="entry name" value="ABC_TM1F"/>
    <property type="match status" value="1"/>
</dbReference>
<dbReference type="AlphaFoldDB" id="A0AA41L0C6"/>
<protein>
    <recommendedName>
        <fullName evidence="6">ABC transmembrane type-1 domain-containing protein</fullName>
    </recommendedName>
</protein>
<accession>A0AA41L0C6</accession>
<comment type="caution">
    <text evidence="7">The sequence shown here is derived from an EMBL/GenBank/DDBJ whole genome shotgun (WGS) entry which is preliminary data.</text>
</comment>
<evidence type="ECO:0000256" key="1">
    <source>
        <dbReference type="ARBA" id="ARBA00004141"/>
    </source>
</evidence>
<sequence length="208" mass="22522">MDWCGTCWVCRWPISAVARSARSSRACARSTVREFLTGAATGLSVDLVFTVVLLAVMGLLSPKLTCLLLVSLPLYGLIAWRGTPGLQKRIETMFLHGSRSASLLAESLAAVETIKGLAVEPRMGRRWEETMRDQVASGFAAQNRQVLISQSVQLVQKVVSVLILWLGAHEVMQLRLTVVQLIAGRSGQSAADTLGRLVAAVRPGPGRR</sequence>
<dbReference type="InterPro" id="IPR011527">
    <property type="entry name" value="ABC1_TM_dom"/>
</dbReference>
<feature type="transmembrane region" description="Helical" evidence="5">
    <location>
        <begin position="35"/>
        <end position="56"/>
    </location>
</feature>
<dbReference type="GO" id="GO:0034040">
    <property type="term" value="F:ATPase-coupled lipid transmembrane transporter activity"/>
    <property type="evidence" value="ECO:0007669"/>
    <property type="project" value="TreeGrafter"/>
</dbReference>
<dbReference type="Proteomes" id="UP001155901">
    <property type="component" value="Unassembled WGS sequence"/>
</dbReference>
<organism evidence="7 8">
    <name type="scientific">Duganella violaceipulchra</name>
    <dbReference type="NCBI Taxonomy" id="2849652"/>
    <lineage>
        <taxon>Bacteria</taxon>
        <taxon>Pseudomonadati</taxon>
        <taxon>Pseudomonadota</taxon>
        <taxon>Betaproteobacteria</taxon>
        <taxon>Burkholderiales</taxon>
        <taxon>Oxalobacteraceae</taxon>
        <taxon>Telluria group</taxon>
        <taxon>Duganella</taxon>
    </lineage>
</organism>
<evidence type="ECO:0000313" key="7">
    <source>
        <dbReference type="EMBL" id="MBV6322496.1"/>
    </source>
</evidence>
<keyword evidence="4 5" id="KW-0472">Membrane</keyword>
<gene>
    <name evidence="7" type="ORF">KVP70_16275</name>
</gene>
<dbReference type="EMBL" id="JAHTGR010000008">
    <property type="protein sequence ID" value="MBV6322496.1"/>
    <property type="molecule type" value="Genomic_DNA"/>
</dbReference>
<dbReference type="GO" id="GO:0005524">
    <property type="term" value="F:ATP binding"/>
    <property type="evidence" value="ECO:0007669"/>
    <property type="project" value="InterPro"/>
</dbReference>
<evidence type="ECO:0000256" key="2">
    <source>
        <dbReference type="ARBA" id="ARBA00022692"/>
    </source>
</evidence>
<proteinExistence type="predicted"/>
<feature type="domain" description="ABC transmembrane type-1" evidence="6">
    <location>
        <begin position="30"/>
        <end position="183"/>
    </location>
</feature>
<keyword evidence="3 5" id="KW-1133">Transmembrane helix</keyword>
<dbReference type="GO" id="GO:0140359">
    <property type="term" value="F:ABC-type transporter activity"/>
    <property type="evidence" value="ECO:0007669"/>
    <property type="project" value="InterPro"/>
</dbReference>
<dbReference type="PANTHER" id="PTHR24221">
    <property type="entry name" value="ATP-BINDING CASSETTE SUB-FAMILY B"/>
    <property type="match status" value="1"/>
</dbReference>
<evidence type="ECO:0000313" key="8">
    <source>
        <dbReference type="Proteomes" id="UP001155901"/>
    </source>
</evidence>
<comment type="subcellular location">
    <subcellularLocation>
        <location evidence="1">Membrane</location>
        <topology evidence="1">Multi-pass membrane protein</topology>
    </subcellularLocation>
</comment>
<name>A0AA41L0C6_9BURK</name>
<evidence type="ECO:0000259" key="6">
    <source>
        <dbReference type="PROSITE" id="PS50929"/>
    </source>
</evidence>
<dbReference type="InterPro" id="IPR039421">
    <property type="entry name" value="Type_1_exporter"/>
</dbReference>
<evidence type="ECO:0000256" key="4">
    <source>
        <dbReference type="ARBA" id="ARBA00023136"/>
    </source>
</evidence>
<evidence type="ECO:0000256" key="3">
    <source>
        <dbReference type="ARBA" id="ARBA00022989"/>
    </source>
</evidence>
<reference evidence="7" key="1">
    <citation type="submission" date="2021-07" db="EMBL/GenBank/DDBJ databases">
        <title>Characterization of violacein-producing bacteria and related species.</title>
        <authorList>
            <person name="Wilson H.S."/>
            <person name="De Leon M.E."/>
        </authorList>
    </citation>
    <scope>NUCLEOTIDE SEQUENCE</scope>
    <source>
        <strain evidence="7">HSC-15S17</strain>
    </source>
</reference>
<dbReference type="Pfam" id="PF00664">
    <property type="entry name" value="ABC_membrane"/>
    <property type="match status" value="1"/>
</dbReference>
<evidence type="ECO:0000256" key="5">
    <source>
        <dbReference type="SAM" id="Phobius"/>
    </source>
</evidence>
<dbReference type="RefSeq" id="WP_217943265.1">
    <property type="nucleotide sequence ID" value="NZ_JAHTGR010000008.1"/>
</dbReference>
<keyword evidence="2 5" id="KW-0812">Transmembrane</keyword>
<dbReference type="PANTHER" id="PTHR24221:SF647">
    <property type="entry name" value="BLL6336 PROTEIN"/>
    <property type="match status" value="1"/>
</dbReference>